<proteinExistence type="predicted"/>
<protein>
    <submittedName>
        <fullName evidence="1">Uncharacterized protein</fullName>
    </submittedName>
</protein>
<name>A0ABQ7JCD4_9APIC</name>
<evidence type="ECO:0000313" key="1">
    <source>
        <dbReference type="EMBL" id="KAF8821660.1"/>
    </source>
</evidence>
<keyword evidence="2" id="KW-1185">Reference proteome</keyword>
<dbReference type="Proteomes" id="UP000823046">
    <property type="component" value="Unassembled WGS sequence"/>
</dbReference>
<sequence length="59" mass="6294">MALGFNFFFLSGLRRLYLTGLAAGSLFIAVDLGQGQVFPFLKRLVLPKSGNKPSPGGAH</sequence>
<accession>A0ABQ7JCD4</accession>
<evidence type="ECO:0000313" key="2">
    <source>
        <dbReference type="Proteomes" id="UP000823046"/>
    </source>
</evidence>
<gene>
    <name evidence="1" type="ORF">IE077_001762</name>
</gene>
<dbReference type="EMBL" id="JADAQX010000149">
    <property type="protein sequence ID" value="KAF8821660.1"/>
    <property type="molecule type" value="Genomic_DNA"/>
</dbReference>
<reference evidence="1 2" key="1">
    <citation type="journal article" date="2020" name="bioRxiv">
        <title>Metabolic contributions of an alphaproteobacterial endosymbiont in the apicomplexan Cardiosporidium cionae.</title>
        <authorList>
            <person name="Hunter E.S."/>
            <person name="Paight C.J."/>
            <person name="Lane C.E."/>
        </authorList>
    </citation>
    <scope>NUCLEOTIDE SEQUENCE [LARGE SCALE GENOMIC DNA]</scope>
    <source>
        <strain evidence="1">ESH_2018</strain>
    </source>
</reference>
<organism evidence="1 2">
    <name type="scientific">Cardiosporidium cionae</name>
    <dbReference type="NCBI Taxonomy" id="476202"/>
    <lineage>
        <taxon>Eukaryota</taxon>
        <taxon>Sar</taxon>
        <taxon>Alveolata</taxon>
        <taxon>Apicomplexa</taxon>
        <taxon>Aconoidasida</taxon>
        <taxon>Nephromycida</taxon>
        <taxon>Cardiosporidium</taxon>
    </lineage>
</organism>
<comment type="caution">
    <text evidence="1">The sequence shown here is derived from an EMBL/GenBank/DDBJ whole genome shotgun (WGS) entry which is preliminary data.</text>
</comment>